<evidence type="ECO:0000313" key="3">
    <source>
        <dbReference type="Proteomes" id="UP000008385"/>
    </source>
</evidence>
<sequence length="107" mass="12482">MQEPAFSTLLYRYFFFGWLFKDIGQGTMFERAAVMRHNREQARWLPVYLLRWLWWGLGFYAVAQVVEFVLQAPALSMLFYAASSLSVPFTVAAAAAWVGLRWLHRPS</sequence>
<feature type="transmembrane region" description="Helical" evidence="1">
    <location>
        <begin position="77"/>
        <end position="100"/>
    </location>
</feature>
<evidence type="ECO:0000313" key="2">
    <source>
        <dbReference type="EMBL" id="AEG91656.1"/>
    </source>
</evidence>
<dbReference type="KEGG" id="rta:Rta_05780"/>
<gene>
    <name evidence="2" type="ordered locus">Rta_05780</name>
</gene>
<protein>
    <recommendedName>
        <fullName evidence="4">Candidate membrane protein</fullName>
    </recommendedName>
</protein>
<keyword evidence="1" id="KW-0812">Transmembrane</keyword>
<organism evidence="2 3">
    <name type="scientific">Ramlibacter tataouinensis (strain ATCC BAA-407 / DSM 14655 / LMG 21543 / TTB310)</name>
    <dbReference type="NCBI Taxonomy" id="365046"/>
    <lineage>
        <taxon>Bacteria</taxon>
        <taxon>Pseudomonadati</taxon>
        <taxon>Pseudomonadota</taxon>
        <taxon>Betaproteobacteria</taxon>
        <taxon>Burkholderiales</taxon>
        <taxon>Comamonadaceae</taxon>
        <taxon>Ramlibacter</taxon>
    </lineage>
</organism>
<dbReference type="Proteomes" id="UP000008385">
    <property type="component" value="Chromosome"/>
</dbReference>
<keyword evidence="1" id="KW-1133">Transmembrane helix</keyword>
<dbReference type="AlphaFoldDB" id="F5XW86"/>
<reference evidence="2 3" key="2">
    <citation type="journal article" date="2011" name="PLoS ONE">
        <title>The Cyst-Dividing Bacterium Ramlibacter tataouinensis TTB310 Genome Reveals a Well-Stocked Toolbox for Adaptation to a Desert Environment.</title>
        <authorList>
            <person name="De Luca G."/>
            <person name="Barakat M."/>
            <person name="Ortet P."/>
            <person name="Fochesato S."/>
            <person name="Jourlin-Castelli C."/>
            <person name="Ansaldi M."/>
            <person name="Py B."/>
            <person name="Fichant G."/>
            <person name="Coutinho P.M."/>
            <person name="Voulhoux R."/>
            <person name="Bastien O."/>
            <person name="Marechal E."/>
            <person name="Henrissat B."/>
            <person name="Quentin Y."/>
            <person name="Noirot P."/>
            <person name="Filloux A."/>
            <person name="Mejean V."/>
            <person name="Dubow M.S."/>
            <person name="Barras F."/>
            <person name="Barbe V."/>
            <person name="Weissenbach J."/>
            <person name="Mihalcescu I."/>
            <person name="Vermeglio A."/>
            <person name="Achouak W."/>
            <person name="Heulin T."/>
        </authorList>
    </citation>
    <scope>NUCLEOTIDE SEQUENCE [LARGE SCALE GENOMIC DNA]</scope>
    <source>
        <strain evidence="3">ATCC BAA-407 / DSM 14655 / LMG 21543 / TTB310</strain>
    </source>
</reference>
<keyword evidence="1" id="KW-0472">Membrane</keyword>
<evidence type="ECO:0008006" key="4">
    <source>
        <dbReference type="Google" id="ProtNLM"/>
    </source>
</evidence>
<dbReference type="OrthoDB" id="8595329at2"/>
<feature type="transmembrane region" description="Helical" evidence="1">
    <location>
        <begin position="52"/>
        <end position="70"/>
    </location>
</feature>
<dbReference type="RefSeq" id="WP_013899889.1">
    <property type="nucleotide sequence ID" value="NC_015677.1"/>
</dbReference>
<proteinExistence type="predicted"/>
<dbReference type="PATRIC" id="fig|365046.3.peg.593"/>
<name>F5XW86_RAMTT</name>
<evidence type="ECO:0000256" key="1">
    <source>
        <dbReference type="SAM" id="Phobius"/>
    </source>
</evidence>
<accession>F5XW86</accession>
<reference evidence="3" key="1">
    <citation type="submission" date="2006-01" db="EMBL/GenBank/DDBJ databases">
        <title>Genome of the cyst-dividing bacterium Ramlibacter tataouinensis.</title>
        <authorList>
            <person name="Barakat M."/>
            <person name="Ortet P."/>
            <person name="De Luca G."/>
            <person name="Jourlin-Castelli C."/>
            <person name="Ansaldi M."/>
            <person name="Py B."/>
            <person name="Fichant G."/>
            <person name="Coutinho P."/>
            <person name="Voulhoux R."/>
            <person name="Bastien O."/>
            <person name="Roy S."/>
            <person name="Marechal E."/>
            <person name="Henrissat B."/>
            <person name="Quentin Y."/>
            <person name="Noirot P."/>
            <person name="Filloux A."/>
            <person name="Mejean V."/>
            <person name="DuBow M."/>
            <person name="Barras F."/>
            <person name="Heulin T."/>
        </authorList>
    </citation>
    <scope>NUCLEOTIDE SEQUENCE [LARGE SCALE GENOMIC DNA]</scope>
    <source>
        <strain evidence="3">ATCC BAA-407 / DSM 14655 / LMG 21543 / TTB310</strain>
    </source>
</reference>
<keyword evidence="3" id="KW-1185">Reference proteome</keyword>
<dbReference type="EMBL" id="CP000245">
    <property type="protein sequence ID" value="AEG91656.1"/>
    <property type="molecule type" value="Genomic_DNA"/>
</dbReference>
<dbReference type="HOGENOM" id="CLU_154423_0_0_4"/>